<dbReference type="InterPro" id="IPR036038">
    <property type="entry name" value="Aminotransferase-like"/>
</dbReference>
<evidence type="ECO:0000313" key="2">
    <source>
        <dbReference type="EMBL" id="MFC7060879.1"/>
    </source>
</evidence>
<dbReference type="InterPro" id="IPR043131">
    <property type="entry name" value="BCAT-like_N"/>
</dbReference>
<name>A0ABW2EIR5_9BACI</name>
<dbReference type="EC" id="2.6.1.85" evidence="2"/>
<organism evidence="2 3">
    <name type="scientific">Halobacillus seohaensis</name>
    <dbReference type="NCBI Taxonomy" id="447421"/>
    <lineage>
        <taxon>Bacteria</taxon>
        <taxon>Bacillati</taxon>
        <taxon>Bacillota</taxon>
        <taxon>Bacilli</taxon>
        <taxon>Bacillales</taxon>
        <taxon>Bacillaceae</taxon>
        <taxon>Halobacillus</taxon>
    </lineage>
</organism>
<dbReference type="InterPro" id="IPR015890">
    <property type="entry name" value="Chorismate_C"/>
</dbReference>
<dbReference type="SUPFAM" id="SSF56752">
    <property type="entry name" value="D-aminoacid aminotransferase-like PLP-dependent enzymes"/>
    <property type="match status" value="1"/>
</dbReference>
<proteinExistence type="predicted"/>
<dbReference type="PRINTS" id="PR00095">
    <property type="entry name" value="ANTSNTHASEI"/>
</dbReference>
<evidence type="ECO:0000313" key="3">
    <source>
        <dbReference type="Proteomes" id="UP001596410"/>
    </source>
</evidence>
<gene>
    <name evidence="2" type="primary">pabB</name>
    <name evidence="2" type="ORF">ACFQIC_03215</name>
</gene>
<dbReference type="SUPFAM" id="SSF56322">
    <property type="entry name" value="ADC synthase"/>
    <property type="match status" value="1"/>
</dbReference>
<feature type="domain" description="Chorismate-utilising enzyme C-terminal" evidence="1">
    <location>
        <begin position="112"/>
        <end position="366"/>
    </location>
</feature>
<dbReference type="Pfam" id="PF00425">
    <property type="entry name" value="Chorismate_bind"/>
    <property type="match status" value="1"/>
</dbReference>
<dbReference type="InterPro" id="IPR019999">
    <property type="entry name" value="Anth_synth_I-like"/>
</dbReference>
<dbReference type="Proteomes" id="UP001596410">
    <property type="component" value="Unassembled WGS sequence"/>
</dbReference>
<keyword evidence="3" id="KW-1185">Reference proteome</keyword>
<dbReference type="RefSeq" id="WP_204708766.1">
    <property type="nucleotide sequence ID" value="NZ_JBHSZV010000010.1"/>
</dbReference>
<dbReference type="Gene3D" id="3.30.470.10">
    <property type="match status" value="1"/>
</dbReference>
<protein>
    <submittedName>
        <fullName evidence="2">Aminodeoxychorismate synthase component I</fullName>
        <ecNumber evidence="2">2.6.1.85</ecNumber>
    </submittedName>
</protein>
<dbReference type="InterPro" id="IPR005802">
    <property type="entry name" value="ADC_synth_comp_1"/>
</dbReference>
<evidence type="ECO:0000259" key="1">
    <source>
        <dbReference type="Pfam" id="PF00425"/>
    </source>
</evidence>
<dbReference type="EMBL" id="JBHSZV010000010">
    <property type="protein sequence ID" value="MFC7060879.1"/>
    <property type="molecule type" value="Genomic_DNA"/>
</dbReference>
<accession>A0ABW2EIR5</accession>
<comment type="caution">
    <text evidence="2">The sequence shown here is derived from an EMBL/GenBank/DDBJ whole genome shotgun (WGS) entry which is preliminary data.</text>
</comment>
<sequence>MNDVQLYFEFEDEEGKLHPLQFSDPINIITAHHVNEVNDAFSLVEQALAEGCYVAGCVSYEAAPAFDSSYKVNKSSTWPLVWFGVFEKPLSQRLDHEILPYESSEWRMDGSFQEYKNGLNQIKDAIQKGDTYQVNYTTRLTSKFKGNTFSFYKQLTNNQKSGYSAYLNLGSNREILSASPELFFRKNGTRLKTKPMKGTARRGRTLEEDKVQKETLRKAEKEKAENLMIVDLLRNDIGKLAVSGTVKVPNLFDVETYPTVHQMTSTIEAIIEEKTTLHEIFQALFPCGSITGAPKVRTMSYIAELESSARDFYCGAIGYMTPTADAVFNVPIRTVLLDQDQAVYGTGGGVTWDSTPVGEYEEVLTKAQLLMEKRPDFQLLESMKLEDGNFPLLSYHLIRLENSTEYFQYQYNKEKVEDQIETLKHSYPRGLYKVRLLLHENGTLNAETQEIDKSPESVFCSVAKESIDENNPFLFHKTTYRSMYETHNRRNVYAVLLWNSREELTEFTIANLVVKYQGHYFTPPVESGLLRGTYREKLLNNGKIKEKTLYKKNLDSFEEIWMINGVRGWVRVYLT</sequence>
<dbReference type="PANTHER" id="PTHR11236:SF50">
    <property type="entry name" value="AMINODEOXYCHORISMATE SYNTHASE COMPONENT 1"/>
    <property type="match status" value="1"/>
</dbReference>
<dbReference type="Gene3D" id="3.20.10.10">
    <property type="entry name" value="D-amino Acid Aminotransferase, subunit A, domain 2"/>
    <property type="match status" value="1"/>
</dbReference>
<dbReference type="InterPro" id="IPR005801">
    <property type="entry name" value="ADC_synthase"/>
</dbReference>
<dbReference type="PANTHER" id="PTHR11236">
    <property type="entry name" value="AMINOBENZOATE/ANTHRANILATE SYNTHASE"/>
    <property type="match status" value="1"/>
</dbReference>
<dbReference type="Gene3D" id="3.60.120.10">
    <property type="entry name" value="Anthranilate synthase"/>
    <property type="match status" value="1"/>
</dbReference>
<dbReference type="NCBIfam" id="TIGR00553">
    <property type="entry name" value="pabB"/>
    <property type="match status" value="1"/>
</dbReference>
<keyword evidence="2" id="KW-0032">Aminotransferase</keyword>
<reference evidence="3" key="1">
    <citation type="journal article" date="2019" name="Int. J. Syst. Evol. Microbiol.">
        <title>The Global Catalogue of Microorganisms (GCM) 10K type strain sequencing project: providing services to taxonomists for standard genome sequencing and annotation.</title>
        <authorList>
            <consortium name="The Broad Institute Genomics Platform"/>
            <consortium name="The Broad Institute Genome Sequencing Center for Infectious Disease"/>
            <person name="Wu L."/>
            <person name="Ma J."/>
        </authorList>
    </citation>
    <scope>NUCLEOTIDE SEQUENCE [LARGE SCALE GENOMIC DNA]</scope>
    <source>
        <strain evidence="3">CGMCC 4.1621</strain>
    </source>
</reference>
<dbReference type="GO" id="GO:0046820">
    <property type="term" value="F:4-amino-4-deoxychorismate synthase activity"/>
    <property type="evidence" value="ECO:0007669"/>
    <property type="project" value="UniProtKB-EC"/>
</dbReference>
<keyword evidence="2" id="KW-0808">Transferase</keyword>
<dbReference type="InterPro" id="IPR043132">
    <property type="entry name" value="BCAT-like_C"/>
</dbReference>
<dbReference type="Pfam" id="PF01063">
    <property type="entry name" value="Aminotran_4"/>
    <property type="match status" value="1"/>
</dbReference>
<dbReference type="InterPro" id="IPR001544">
    <property type="entry name" value="Aminotrans_IV"/>
</dbReference>